<accession>A0A177TA44</accession>
<dbReference type="PROSITE" id="PS00107">
    <property type="entry name" value="PROTEIN_KINASE_ATP"/>
    <property type="match status" value="1"/>
</dbReference>
<dbReference type="InterPro" id="IPR000719">
    <property type="entry name" value="Prot_kinase_dom"/>
</dbReference>
<dbReference type="PROSITE" id="PS50011">
    <property type="entry name" value="PROTEIN_KINASE_DOM"/>
    <property type="match status" value="1"/>
</dbReference>
<dbReference type="InterPro" id="IPR011009">
    <property type="entry name" value="Kinase-like_dom_sf"/>
</dbReference>
<protein>
    <submittedName>
        <fullName evidence="1">Uncharacterized protein</fullName>
    </submittedName>
</protein>
<dbReference type="GO" id="GO:0004672">
    <property type="term" value="F:protein kinase activity"/>
    <property type="evidence" value="ECO:0007669"/>
    <property type="project" value="InterPro"/>
</dbReference>
<evidence type="ECO:0000313" key="1">
    <source>
        <dbReference type="EMBL" id="KAE8242581.1"/>
    </source>
</evidence>
<name>A0A177TA44_9BASI</name>
<dbReference type="Pfam" id="PF00069">
    <property type="entry name" value="Pkinase"/>
    <property type="match status" value="1"/>
</dbReference>
<evidence type="ECO:0000313" key="2">
    <source>
        <dbReference type="Proteomes" id="UP000077521"/>
    </source>
</evidence>
<dbReference type="Gene3D" id="1.10.510.10">
    <property type="entry name" value="Transferase(Phosphotransferase) domain 1"/>
    <property type="match status" value="1"/>
</dbReference>
<proteinExistence type="predicted"/>
<gene>
    <name evidence="1" type="ORF">A4X13_0g7099</name>
</gene>
<comment type="caution">
    <text evidence="1">The sequence shown here is derived from an EMBL/GenBank/DDBJ whole genome shotgun (WGS) entry which is preliminary data.</text>
</comment>
<keyword evidence="2" id="KW-1185">Reference proteome</keyword>
<dbReference type="SUPFAM" id="SSF56112">
    <property type="entry name" value="Protein kinase-like (PK-like)"/>
    <property type="match status" value="1"/>
</dbReference>
<reference evidence="1" key="2">
    <citation type="journal article" date="2019" name="IMA Fungus">
        <title>Genome sequencing and comparison of five Tilletia species to identify candidate genes for the detection of regulated species infecting wheat.</title>
        <authorList>
            <person name="Nguyen H.D.T."/>
            <person name="Sultana T."/>
            <person name="Kesanakurti P."/>
            <person name="Hambleton S."/>
        </authorList>
    </citation>
    <scope>NUCLEOTIDE SEQUENCE</scope>
    <source>
        <strain evidence="1">DAOMC 236416</strain>
    </source>
</reference>
<sequence>MQAQALDVARITLQIYITLGEDLGHGIFGVVEFVRRADDLYAVKSSSATKKESAKEVELHKRAASDHVVKLIKNFEWNEESHIVMEVVELGSLDDVLKVSGQLSQPSDAMTKH</sequence>
<reference evidence="1" key="1">
    <citation type="submission" date="2016-04" db="EMBL/GenBank/DDBJ databases">
        <authorList>
            <person name="Nguyen H.D."/>
            <person name="Samba Siva P."/>
            <person name="Cullis J."/>
            <person name="Levesque C.A."/>
            <person name="Hambleton S."/>
        </authorList>
    </citation>
    <scope>NUCLEOTIDE SEQUENCE</scope>
    <source>
        <strain evidence="1">DAOMC 236416</strain>
    </source>
</reference>
<dbReference type="EMBL" id="LWDF02000796">
    <property type="protein sequence ID" value="KAE8242581.1"/>
    <property type="molecule type" value="Genomic_DNA"/>
</dbReference>
<dbReference type="InterPro" id="IPR017441">
    <property type="entry name" value="Protein_kinase_ATP_BS"/>
</dbReference>
<dbReference type="GO" id="GO:0005524">
    <property type="term" value="F:ATP binding"/>
    <property type="evidence" value="ECO:0007669"/>
    <property type="project" value="UniProtKB-UniRule"/>
</dbReference>
<dbReference type="Proteomes" id="UP000077521">
    <property type="component" value="Unassembled WGS sequence"/>
</dbReference>
<organism evidence="1 2">
    <name type="scientific">Tilletia indica</name>
    <dbReference type="NCBI Taxonomy" id="43049"/>
    <lineage>
        <taxon>Eukaryota</taxon>
        <taxon>Fungi</taxon>
        <taxon>Dikarya</taxon>
        <taxon>Basidiomycota</taxon>
        <taxon>Ustilaginomycotina</taxon>
        <taxon>Exobasidiomycetes</taxon>
        <taxon>Tilletiales</taxon>
        <taxon>Tilletiaceae</taxon>
        <taxon>Tilletia</taxon>
    </lineage>
</organism>
<dbReference type="AlphaFoldDB" id="A0A177TA44"/>